<gene>
    <name evidence="1" type="ORF">V6N11_002317</name>
</gene>
<evidence type="ECO:0000313" key="2">
    <source>
        <dbReference type="Proteomes" id="UP001396334"/>
    </source>
</evidence>
<sequence>MGWNGSGYHHQPTAFARLFVRFLEMSWDPHMEVQYINSNYPYNSAGSFMEYFEGLTYQHVNFIFDGATHVQESVYPSMTSSFYKFGLSDSGSISYYDHDTDPSYEVNNNELCIDEYRRASENSSSMSNQQTAAMYVERERNTNANSRENSVYCPRRQHNSHDYQVIWQDCVDPDNMTYEELLELGESVGTQSRGLSQELISLLPVSKYKCSLFSRKKSRNERWNIKEPRDGLPYLVNISTMLDVAPNGLASIRLALYVTQRCLAMNQNIKG</sequence>
<keyword evidence="2" id="KW-1185">Reference proteome</keyword>
<name>A0ABR2SA27_9ROSI</name>
<dbReference type="EMBL" id="JBBPBN010000015">
    <property type="protein sequence ID" value="KAK9022019.1"/>
    <property type="molecule type" value="Genomic_DNA"/>
</dbReference>
<accession>A0ABR2SA27</accession>
<reference evidence="1 2" key="1">
    <citation type="journal article" date="2024" name="G3 (Bethesda)">
        <title>Genome assembly of Hibiscus sabdariffa L. provides insights into metabolisms of medicinal natural products.</title>
        <authorList>
            <person name="Kim T."/>
        </authorList>
    </citation>
    <scope>NUCLEOTIDE SEQUENCE [LARGE SCALE GENOMIC DNA]</scope>
    <source>
        <strain evidence="1">TK-2024</strain>
        <tissue evidence="1">Old leaves</tissue>
    </source>
</reference>
<protein>
    <submittedName>
        <fullName evidence="1">Uncharacterized protein</fullName>
    </submittedName>
</protein>
<dbReference type="PANTHER" id="PTHR46400:SF5">
    <property type="entry name" value="RING-TYPE DOMAIN-CONTAINING PROTEIN"/>
    <property type="match status" value="1"/>
</dbReference>
<organism evidence="1 2">
    <name type="scientific">Hibiscus sabdariffa</name>
    <name type="common">roselle</name>
    <dbReference type="NCBI Taxonomy" id="183260"/>
    <lineage>
        <taxon>Eukaryota</taxon>
        <taxon>Viridiplantae</taxon>
        <taxon>Streptophyta</taxon>
        <taxon>Embryophyta</taxon>
        <taxon>Tracheophyta</taxon>
        <taxon>Spermatophyta</taxon>
        <taxon>Magnoliopsida</taxon>
        <taxon>eudicotyledons</taxon>
        <taxon>Gunneridae</taxon>
        <taxon>Pentapetalae</taxon>
        <taxon>rosids</taxon>
        <taxon>malvids</taxon>
        <taxon>Malvales</taxon>
        <taxon>Malvaceae</taxon>
        <taxon>Malvoideae</taxon>
        <taxon>Hibiscus</taxon>
    </lineage>
</organism>
<dbReference type="PANTHER" id="PTHR46400">
    <property type="entry name" value="RING/U-BOX SUPERFAMILY PROTEIN"/>
    <property type="match status" value="1"/>
</dbReference>
<comment type="caution">
    <text evidence="1">The sequence shown here is derived from an EMBL/GenBank/DDBJ whole genome shotgun (WGS) entry which is preliminary data.</text>
</comment>
<proteinExistence type="predicted"/>
<dbReference type="InterPro" id="IPR033276">
    <property type="entry name" value="BB"/>
</dbReference>
<dbReference type="Proteomes" id="UP001396334">
    <property type="component" value="Unassembled WGS sequence"/>
</dbReference>
<evidence type="ECO:0000313" key="1">
    <source>
        <dbReference type="EMBL" id="KAK9022019.1"/>
    </source>
</evidence>